<reference evidence="2" key="2">
    <citation type="journal article" date="2015" name="Data Brief">
        <title>Shoot transcriptome of the giant reed, Arundo donax.</title>
        <authorList>
            <person name="Barrero R.A."/>
            <person name="Guerrero F.D."/>
            <person name="Moolhuijzen P."/>
            <person name="Goolsby J.A."/>
            <person name="Tidwell J."/>
            <person name="Bellgard S.E."/>
            <person name="Bellgard M.I."/>
        </authorList>
    </citation>
    <scope>NUCLEOTIDE SEQUENCE</scope>
    <source>
        <tissue evidence="2">Shoot tissue taken approximately 20 cm above the soil surface</tissue>
    </source>
</reference>
<protein>
    <submittedName>
        <fullName evidence="2">Uncharacterized protein</fullName>
    </submittedName>
</protein>
<dbReference type="EMBL" id="GBRH01259518">
    <property type="protein sequence ID" value="JAD38377.1"/>
    <property type="molecule type" value="Transcribed_RNA"/>
</dbReference>
<dbReference type="AlphaFoldDB" id="A0A0A8ZU69"/>
<feature type="transmembrane region" description="Helical" evidence="1">
    <location>
        <begin position="29"/>
        <end position="51"/>
    </location>
</feature>
<reference evidence="2" key="1">
    <citation type="submission" date="2014-09" db="EMBL/GenBank/DDBJ databases">
        <authorList>
            <person name="Magalhaes I.L.F."/>
            <person name="Oliveira U."/>
            <person name="Santos F.R."/>
            <person name="Vidigal T.H.D.A."/>
            <person name="Brescovit A.D."/>
            <person name="Santos A.J."/>
        </authorList>
    </citation>
    <scope>NUCLEOTIDE SEQUENCE</scope>
    <source>
        <tissue evidence="2">Shoot tissue taken approximately 20 cm above the soil surface</tissue>
    </source>
</reference>
<name>A0A0A8ZU69_ARUDO</name>
<organism evidence="2">
    <name type="scientific">Arundo donax</name>
    <name type="common">Giant reed</name>
    <name type="synonym">Donax arundinaceus</name>
    <dbReference type="NCBI Taxonomy" id="35708"/>
    <lineage>
        <taxon>Eukaryota</taxon>
        <taxon>Viridiplantae</taxon>
        <taxon>Streptophyta</taxon>
        <taxon>Embryophyta</taxon>
        <taxon>Tracheophyta</taxon>
        <taxon>Spermatophyta</taxon>
        <taxon>Magnoliopsida</taxon>
        <taxon>Liliopsida</taxon>
        <taxon>Poales</taxon>
        <taxon>Poaceae</taxon>
        <taxon>PACMAD clade</taxon>
        <taxon>Arundinoideae</taxon>
        <taxon>Arundineae</taxon>
        <taxon>Arundo</taxon>
    </lineage>
</organism>
<keyword evidence="1" id="KW-0472">Membrane</keyword>
<proteinExistence type="predicted"/>
<sequence length="55" mass="6347">MHVLKIMSFGMKALLIDVHVQEKFHVQNMIHAVVVDLSFIGFSLIPVISFYRDKC</sequence>
<accession>A0A0A8ZU69</accession>
<evidence type="ECO:0000256" key="1">
    <source>
        <dbReference type="SAM" id="Phobius"/>
    </source>
</evidence>
<evidence type="ECO:0000313" key="2">
    <source>
        <dbReference type="EMBL" id="JAD38377.1"/>
    </source>
</evidence>
<keyword evidence="1" id="KW-1133">Transmembrane helix</keyword>
<keyword evidence="1" id="KW-0812">Transmembrane</keyword>